<dbReference type="PANTHER" id="PTHR47932">
    <property type="entry name" value="ATPASE EXPRESSION PROTEIN 3"/>
    <property type="match status" value="1"/>
</dbReference>
<sequence length="642" mass="71152">MNAHCSSFCSYAHGSSPSSRAPRQPSGLKRQPFLLLAAMPLCSDSVIRFCRRGLRTYSSVIFPKLASFSSSSCALQTIDGGGEVESTVSSSYDDLQRGMRGHAASGDLRQALWTWNLMRNSPGKPTVNDFNALVHSYLKCGNRFSDVLLEVCLRMMESSEIAPNAITFNLIVNGLVAVGNFRAAFFVLGQMFTSGFLPSFTLLSRWLKKCIESNSLTDSLGVFDVMLMMDYVPTEPSVNMLICMLSKNGMVKAAYYVFSSLLAKGCFFGVYTLNPILWALCKSGKTYTALQLFYLIKKTGLGLYVCSYTALVYGFCKEGLWEDAWWFVDEMQDSGLKPSLVTYTVLVKFLCVNGRVEEALRYPSLMETEGCSPDLLVYNIILQELSHLDRVFDITVLLDMIVSKGYSPDAYTVAVLGGGLLKAGRVGDCVGFLLDTISEGYPIDVAVYNIYLQCLCSQSRTTEALYLLERMTGAGFNPSNVSYNIILNGFCRENKFSKAVTLLNQFLPDVVSFNTILSWACRQRSSEIVEWILCRMQNEGITHDVFTSTCLIRYLCRVGKVSECLKLLDNLLLNGPKPTIVTFNVALHELCNSGSREIASQVFEKFSNSGFLPNAASYDIMSRAYARTHATFAPVSFVKGYG</sequence>
<feature type="compositionally biased region" description="Low complexity" evidence="4">
    <location>
        <begin position="15"/>
        <end position="26"/>
    </location>
</feature>
<dbReference type="Pfam" id="PF13041">
    <property type="entry name" value="PPR_2"/>
    <property type="match status" value="3"/>
</dbReference>
<feature type="repeat" description="PPR" evidence="3">
    <location>
        <begin position="339"/>
        <end position="373"/>
    </location>
</feature>
<evidence type="ECO:0000256" key="2">
    <source>
        <dbReference type="ARBA" id="ARBA00022737"/>
    </source>
</evidence>
<evidence type="ECO:0008006" key="7">
    <source>
        <dbReference type="Google" id="ProtNLM"/>
    </source>
</evidence>
<dbReference type="PANTHER" id="PTHR47932:SF43">
    <property type="entry name" value="OS04G0475800 PROTEIN"/>
    <property type="match status" value="1"/>
</dbReference>
<feature type="repeat" description="PPR" evidence="3">
    <location>
        <begin position="579"/>
        <end position="613"/>
    </location>
</feature>
<evidence type="ECO:0000256" key="3">
    <source>
        <dbReference type="PROSITE-ProRule" id="PRU00708"/>
    </source>
</evidence>
<gene>
    <name evidence="5" type="ORF">LTRI10_LOCUS16969</name>
</gene>
<feature type="repeat" description="PPR" evidence="3">
    <location>
        <begin position="544"/>
        <end position="578"/>
    </location>
</feature>
<feature type="repeat" description="PPR" evidence="3">
    <location>
        <begin position="304"/>
        <end position="338"/>
    </location>
</feature>
<dbReference type="GO" id="GO:0003729">
    <property type="term" value="F:mRNA binding"/>
    <property type="evidence" value="ECO:0007669"/>
    <property type="project" value="TreeGrafter"/>
</dbReference>
<name>A0AAV2DNV7_9ROSI</name>
<dbReference type="NCBIfam" id="TIGR00756">
    <property type="entry name" value="PPR"/>
    <property type="match status" value="6"/>
</dbReference>
<feature type="repeat" description="PPR" evidence="3">
    <location>
        <begin position="164"/>
        <end position="198"/>
    </location>
</feature>
<comment type="similarity">
    <text evidence="1">Belongs to the PPR family. P subfamily.</text>
</comment>
<dbReference type="Pfam" id="PF01535">
    <property type="entry name" value="PPR"/>
    <property type="match status" value="3"/>
</dbReference>
<evidence type="ECO:0000256" key="4">
    <source>
        <dbReference type="SAM" id="MobiDB-lite"/>
    </source>
</evidence>
<organism evidence="5 6">
    <name type="scientific">Linum trigynum</name>
    <dbReference type="NCBI Taxonomy" id="586398"/>
    <lineage>
        <taxon>Eukaryota</taxon>
        <taxon>Viridiplantae</taxon>
        <taxon>Streptophyta</taxon>
        <taxon>Embryophyta</taxon>
        <taxon>Tracheophyta</taxon>
        <taxon>Spermatophyta</taxon>
        <taxon>Magnoliopsida</taxon>
        <taxon>eudicotyledons</taxon>
        <taxon>Gunneridae</taxon>
        <taxon>Pentapetalae</taxon>
        <taxon>rosids</taxon>
        <taxon>fabids</taxon>
        <taxon>Malpighiales</taxon>
        <taxon>Linaceae</taxon>
        <taxon>Linum</taxon>
    </lineage>
</organism>
<dbReference type="Pfam" id="PF13812">
    <property type="entry name" value="PPR_3"/>
    <property type="match status" value="1"/>
</dbReference>
<protein>
    <recommendedName>
        <fullName evidence="7">Pentatricopeptide repeat-containing protein</fullName>
    </recommendedName>
</protein>
<feature type="repeat" description="PPR" evidence="3">
    <location>
        <begin position="444"/>
        <end position="478"/>
    </location>
</feature>
<accession>A0AAV2DNV7</accession>
<dbReference type="InterPro" id="IPR002885">
    <property type="entry name" value="PPR_rpt"/>
</dbReference>
<dbReference type="Gene3D" id="1.25.40.10">
    <property type="entry name" value="Tetratricopeptide repeat domain"/>
    <property type="match status" value="4"/>
</dbReference>
<keyword evidence="6" id="KW-1185">Reference proteome</keyword>
<keyword evidence="2" id="KW-0677">Repeat</keyword>
<dbReference type="PROSITE" id="PS51375">
    <property type="entry name" value="PPR"/>
    <property type="match status" value="6"/>
</dbReference>
<dbReference type="Proteomes" id="UP001497516">
    <property type="component" value="Chromosome 3"/>
</dbReference>
<dbReference type="InterPro" id="IPR011990">
    <property type="entry name" value="TPR-like_helical_dom_sf"/>
</dbReference>
<proteinExistence type="inferred from homology"/>
<reference evidence="5 6" key="1">
    <citation type="submission" date="2024-04" db="EMBL/GenBank/DDBJ databases">
        <authorList>
            <person name="Fracassetti M."/>
        </authorList>
    </citation>
    <scope>NUCLEOTIDE SEQUENCE [LARGE SCALE GENOMIC DNA]</scope>
</reference>
<feature type="region of interest" description="Disordered" evidence="4">
    <location>
        <begin position="1"/>
        <end position="26"/>
    </location>
</feature>
<dbReference type="EMBL" id="OZ034816">
    <property type="protein sequence ID" value="CAL1375152.1"/>
    <property type="molecule type" value="Genomic_DNA"/>
</dbReference>
<evidence type="ECO:0000313" key="5">
    <source>
        <dbReference type="EMBL" id="CAL1375152.1"/>
    </source>
</evidence>
<evidence type="ECO:0000256" key="1">
    <source>
        <dbReference type="ARBA" id="ARBA00007626"/>
    </source>
</evidence>
<dbReference type="AlphaFoldDB" id="A0AAV2DNV7"/>
<evidence type="ECO:0000313" key="6">
    <source>
        <dbReference type="Proteomes" id="UP001497516"/>
    </source>
</evidence>